<protein>
    <submittedName>
        <fullName evidence="1">Uncharacterized protein</fullName>
    </submittedName>
</protein>
<gene>
    <name evidence="1" type="ORF">VNO77_05141</name>
</gene>
<evidence type="ECO:0000313" key="2">
    <source>
        <dbReference type="Proteomes" id="UP001367508"/>
    </source>
</evidence>
<name>A0AAN9N2X5_CANGL</name>
<dbReference type="Proteomes" id="UP001367508">
    <property type="component" value="Unassembled WGS sequence"/>
</dbReference>
<reference evidence="1 2" key="1">
    <citation type="submission" date="2024-01" db="EMBL/GenBank/DDBJ databases">
        <title>The genomes of 5 underutilized Papilionoideae crops provide insights into root nodulation and disease resistanc.</title>
        <authorList>
            <person name="Jiang F."/>
        </authorList>
    </citation>
    <scope>NUCLEOTIDE SEQUENCE [LARGE SCALE GENOMIC DNA]</scope>
    <source>
        <strain evidence="1">LVBAO_FW01</strain>
        <tissue evidence="1">Leaves</tissue>
    </source>
</reference>
<accession>A0AAN9N2X5</accession>
<sequence length="101" mass="11438">MSNLLSCWFRDPKSSRTCSSFLKSIRYLSGHKPGIRRLAELGYQSGHELPSPSFQPAFRLESRLIALSKTTRLGSIYKPLNCIASYNVKLLVRPDLDLPKL</sequence>
<dbReference type="EMBL" id="JAYMYQ010000001">
    <property type="protein sequence ID" value="KAK7363013.1"/>
    <property type="molecule type" value="Genomic_DNA"/>
</dbReference>
<organism evidence="1 2">
    <name type="scientific">Canavalia gladiata</name>
    <name type="common">Sword bean</name>
    <name type="synonym">Dolichos gladiatus</name>
    <dbReference type="NCBI Taxonomy" id="3824"/>
    <lineage>
        <taxon>Eukaryota</taxon>
        <taxon>Viridiplantae</taxon>
        <taxon>Streptophyta</taxon>
        <taxon>Embryophyta</taxon>
        <taxon>Tracheophyta</taxon>
        <taxon>Spermatophyta</taxon>
        <taxon>Magnoliopsida</taxon>
        <taxon>eudicotyledons</taxon>
        <taxon>Gunneridae</taxon>
        <taxon>Pentapetalae</taxon>
        <taxon>rosids</taxon>
        <taxon>fabids</taxon>
        <taxon>Fabales</taxon>
        <taxon>Fabaceae</taxon>
        <taxon>Papilionoideae</taxon>
        <taxon>50 kb inversion clade</taxon>
        <taxon>NPAAA clade</taxon>
        <taxon>indigoferoid/millettioid clade</taxon>
        <taxon>Phaseoleae</taxon>
        <taxon>Canavalia</taxon>
    </lineage>
</organism>
<keyword evidence="2" id="KW-1185">Reference proteome</keyword>
<proteinExistence type="predicted"/>
<evidence type="ECO:0000313" key="1">
    <source>
        <dbReference type="EMBL" id="KAK7363013.1"/>
    </source>
</evidence>
<comment type="caution">
    <text evidence="1">The sequence shown here is derived from an EMBL/GenBank/DDBJ whole genome shotgun (WGS) entry which is preliminary data.</text>
</comment>
<dbReference type="AlphaFoldDB" id="A0AAN9N2X5"/>